<name>A0A0C3HAW2_OIDMZ</name>
<dbReference type="Pfam" id="PF12796">
    <property type="entry name" value="Ank_2"/>
    <property type="match status" value="2"/>
</dbReference>
<feature type="compositionally biased region" description="Acidic residues" evidence="4">
    <location>
        <begin position="911"/>
        <end position="925"/>
    </location>
</feature>
<dbReference type="InParanoid" id="A0A0C3HAW2"/>
<feature type="repeat" description="ANK" evidence="3">
    <location>
        <begin position="1082"/>
        <end position="1114"/>
    </location>
</feature>
<dbReference type="SUPFAM" id="SSF48403">
    <property type="entry name" value="Ankyrin repeat"/>
    <property type="match status" value="5"/>
</dbReference>
<feature type="domain" description="Clr5" evidence="5">
    <location>
        <begin position="10"/>
        <end position="63"/>
    </location>
</feature>
<feature type="region of interest" description="Disordered" evidence="4">
    <location>
        <begin position="908"/>
        <end position="941"/>
    </location>
</feature>
<proteinExistence type="predicted"/>
<accession>A0A0C3HAW2</accession>
<evidence type="ECO:0000259" key="5">
    <source>
        <dbReference type="Pfam" id="PF14420"/>
    </source>
</evidence>
<dbReference type="PANTHER" id="PTHR24198:SF165">
    <property type="entry name" value="ANKYRIN REPEAT-CONTAINING PROTEIN-RELATED"/>
    <property type="match status" value="1"/>
</dbReference>
<dbReference type="HOGENOM" id="CLU_007262_0_0_1"/>
<keyword evidence="2 3" id="KW-0040">ANK repeat</keyword>
<reference evidence="6 7" key="1">
    <citation type="submission" date="2014-04" db="EMBL/GenBank/DDBJ databases">
        <authorList>
            <consortium name="DOE Joint Genome Institute"/>
            <person name="Kuo A."/>
            <person name="Martino E."/>
            <person name="Perotto S."/>
            <person name="Kohler A."/>
            <person name="Nagy L.G."/>
            <person name="Floudas D."/>
            <person name="Copeland A."/>
            <person name="Barry K.W."/>
            <person name="Cichocki N."/>
            <person name="Veneault-Fourrey C."/>
            <person name="LaButti K."/>
            <person name="Lindquist E.A."/>
            <person name="Lipzen A."/>
            <person name="Lundell T."/>
            <person name="Morin E."/>
            <person name="Murat C."/>
            <person name="Sun H."/>
            <person name="Tunlid A."/>
            <person name="Henrissat B."/>
            <person name="Grigoriev I.V."/>
            <person name="Hibbett D.S."/>
            <person name="Martin F."/>
            <person name="Nordberg H.P."/>
            <person name="Cantor M.N."/>
            <person name="Hua S.X."/>
        </authorList>
    </citation>
    <scope>NUCLEOTIDE SEQUENCE [LARGE SCALE GENOMIC DNA]</scope>
    <source>
        <strain evidence="6 7">Zn</strain>
    </source>
</reference>
<gene>
    <name evidence="6" type="ORF">OIDMADRAFT_51203</name>
</gene>
<feature type="repeat" description="ANK" evidence="3">
    <location>
        <begin position="467"/>
        <end position="499"/>
    </location>
</feature>
<feature type="repeat" description="ANK" evidence="3">
    <location>
        <begin position="1047"/>
        <end position="1079"/>
    </location>
</feature>
<dbReference type="EMBL" id="KN832872">
    <property type="protein sequence ID" value="KIN05391.1"/>
    <property type="molecule type" value="Genomic_DNA"/>
</dbReference>
<dbReference type="PANTHER" id="PTHR24198">
    <property type="entry name" value="ANKYRIN REPEAT AND PROTEIN KINASE DOMAIN-CONTAINING PROTEIN"/>
    <property type="match status" value="1"/>
</dbReference>
<evidence type="ECO:0000313" key="6">
    <source>
        <dbReference type="EMBL" id="KIN05391.1"/>
    </source>
</evidence>
<evidence type="ECO:0000256" key="3">
    <source>
        <dbReference type="PROSITE-ProRule" id="PRU00023"/>
    </source>
</evidence>
<dbReference type="Pfam" id="PF00023">
    <property type="entry name" value="Ank"/>
    <property type="match status" value="1"/>
</dbReference>
<dbReference type="Proteomes" id="UP000054321">
    <property type="component" value="Unassembled WGS sequence"/>
</dbReference>
<dbReference type="Gene3D" id="1.25.40.20">
    <property type="entry name" value="Ankyrin repeat-containing domain"/>
    <property type="match status" value="3"/>
</dbReference>
<dbReference type="PROSITE" id="PS50088">
    <property type="entry name" value="ANK_REPEAT"/>
    <property type="match status" value="6"/>
</dbReference>
<dbReference type="InterPro" id="IPR025676">
    <property type="entry name" value="Clr5_dom"/>
</dbReference>
<dbReference type="OrthoDB" id="194358at2759"/>
<feature type="repeat" description="ANK" evidence="3">
    <location>
        <begin position="1117"/>
        <end position="1149"/>
    </location>
</feature>
<reference evidence="7" key="2">
    <citation type="submission" date="2015-01" db="EMBL/GenBank/DDBJ databases">
        <title>Evolutionary Origins and Diversification of the Mycorrhizal Mutualists.</title>
        <authorList>
            <consortium name="DOE Joint Genome Institute"/>
            <consortium name="Mycorrhizal Genomics Consortium"/>
            <person name="Kohler A."/>
            <person name="Kuo A."/>
            <person name="Nagy L.G."/>
            <person name="Floudas D."/>
            <person name="Copeland A."/>
            <person name="Barry K.W."/>
            <person name="Cichocki N."/>
            <person name="Veneault-Fourrey C."/>
            <person name="LaButti K."/>
            <person name="Lindquist E.A."/>
            <person name="Lipzen A."/>
            <person name="Lundell T."/>
            <person name="Morin E."/>
            <person name="Murat C."/>
            <person name="Riley R."/>
            <person name="Ohm R."/>
            <person name="Sun H."/>
            <person name="Tunlid A."/>
            <person name="Henrissat B."/>
            <person name="Grigoriev I.V."/>
            <person name="Hibbett D.S."/>
            <person name="Martin F."/>
        </authorList>
    </citation>
    <scope>NUCLEOTIDE SEQUENCE [LARGE SCALE GENOMIC DNA]</scope>
    <source>
        <strain evidence="7">Zn</strain>
    </source>
</reference>
<keyword evidence="7" id="KW-1185">Reference proteome</keyword>
<protein>
    <recommendedName>
        <fullName evidence="5">Clr5 domain-containing protein</fullName>
    </recommendedName>
</protein>
<sequence length="1240" mass="136100">MATPRRKITQQEWDRHADTINDLYHVRGLPLHSEKGGQSVLQVMRDDHQFFASPAQYEAYFKKTGRPKNLKKHEWRAAFAKVDELATKGIETRVKVSGQVFSKKRLERSRRYALAGTELLQPDRSVPGLLPHRITIEILEADGEWSANTGGNSVSDSRQPLPTNDSAVIGVEGLWAQGHMPDDQGQLRSCYELPQMDLVLSPRNGFFPFSNLVPSTEVGSLLSLDPRLSQSSTLSHFTLASPSANISPFIPQYWAWESPFFQLQVAGSVRHVQGFPFLFQSPENIGAGHEWDSALTNASHNAPKVLVQSLLQDAGEILRKNSLFREVADLPDPDDVLDSLLSLLPEGQAEDYSEQTVELTTGDVIFGSTFYKALLFSIVNGFAGLRNVPSGSILRILRKQHQISSRLFEILRSCPPIFAKSLADNLFRAAVEACDEQAVILILQATRNSPNAIIPNDIACKFGSDSRLYTPIELAAKFRHLGIVRTLLAANADVNKTYERGDYLERGALELAVLGYGRSGMVDMELVRTLLDCHAEVRVRLIMAAIDWGQADLIQELISRLRPANHRNFFASRTILTDIAGKLQNDLATGLIKQIFNYCQVENCMICPKDYSKLMDTILSEAAMRGNHELVKFLLGYTTNRHAALSAAIRNGSRGLIDLFLKNGASVGGPIHYLHWYDIDKYGLNRLPPTTPLAEAIRSQDYELVQEFENLGALSYLNQEKHFEAAIIAAAEVGDCSYLQKLLEREPEKRGTHLAQALSVAIRNDKTEAALILLDAGADVNNDYDRLLCEALRRRNKAVVEKILESDVNVNDEPEVMELAARWGDISIIKDLIFMGADLGATALRVAVKLKNSVLVDLLIKHGASPSKYGDYPLGAAAINADHDMIRHLISNGADAANYKAFLSAIRPNEDSDGSGDSEDSENSENGEGNEGSEGSEDNKENQGTLKVLLGLFTARYPEGKKGFGADLLIAAIEEEDATLLSNLLKAKMDVNSFTARSYKPVINALGFAISYRNGKEPGLVQQLLNAGGDLNGIVSMPWGRDDEVKPLETALMAAIKTKNEQMVQLLLNNGADVHQPARRGLKRTPLQQACEIGSFKIVKLLLDKKANVNEPPAERGGGTALQLAAISGSIKIAKLLLNHGASVHAPPAKVNGRSAFEGAAEYGRLDMLWELWVAGVGHEQGFSREQIERAISLAEKEGHRGCVEYIASLSSSAGFSTPQVDPFITYDIGWGTTVSSSSP</sequence>
<dbReference type="PROSITE" id="PS50297">
    <property type="entry name" value="ANK_REP_REGION"/>
    <property type="match status" value="4"/>
</dbReference>
<keyword evidence="1" id="KW-0677">Repeat</keyword>
<feature type="repeat" description="ANK" evidence="3">
    <location>
        <begin position="869"/>
        <end position="901"/>
    </location>
</feature>
<evidence type="ECO:0000313" key="7">
    <source>
        <dbReference type="Proteomes" id="UP000054321"/>
    </source>
</evidence>
<dbReference type="AlphaFoldDB" id="A0A0C3HAW2"/>
<evidence type="ECO:0000256" key="2">
    <source>
        <dbReference type="ARBA" id="ARBA00023043"/>
    </source>
</evidence>
<dbReference type="InterPro" id="IPR002110">
    <property type="entry name" value="Ankyrin_rpt"/>
</dbReference>
<dbReference type="STRING" id="913774.A0A0C3HAW2"/>
<evidence type="ECO:0000256" key="4">
    <source>
        <dbReference type="SAM" id="MobiDB-lite"/>
    </source>
</evidence>
<dbReference type="SMART" id="SM00248">
    <property type="entry name" value="ANK"/>
    <property type="match status" value="12"/>
</dbReference>
<dbReference type="InterPro" id="IPR036770">
    <property type="entry name" value="Ankyrin_rpt-contain_sf"/>
</dbReference>
<evidence type="ECO:0000256" key="1">
    <source>
        <dbReference type="ARBA" id="ARBA00022737"/>
    </source>
</evidence>
<feature type="repeat" description="ANK" evidence="3">
    <location>
        <begin position="839"/>
        <end position="871"/>
    </location>
</feature>
<organism evidence="6 7">
    <name type="scientific">Oidiodendron maius (strain Zn)</name>
    <dbReference type="NCBI Taxonomy" id="913774"/>
    <lineage>
        <taxon>Eukaryota</taxon>
        <taxon>Fungi</taxon>
        <taxon>Dikarya</taxon>
        <taxon>Ascomycota</taxon>
        <taxon>Pezizomycotina</taxon>
        <taxon>Leotiomycetes</taxon>
        <taxon>Leotiomycetes incertae sedis</taxon>
        <taxon>Myxotrichaceae</taxon>
        <taxon>Oidiodendron</taxon>
    </lineage>
</organism>
<dbReference type="Pfam" id="PF14420">
    <property type="entry name" value="Clr5"/>
    <property type="match status" value="1"/>
</dbReference>